<dbReference type="GeneID" id="19238780"/>
<evidence type="ECO:0000256" key="1">
    <source>
        <dbReference type="ARBA" id="ARBA00006547"/>
    </source>
</evidence>
<dbReference type="PANTHER" id="PTHR11786">
    <property type="entry name" value="N-HYDROXYARYLAMINE O-ACETYLTRANSFERASE"/>
    <property type="match status" value="1"/>
</dbReference>
<evidence type="ECO:0000313" key="2">
    <source>
        <dbReference type="EMBL" id="ERF68424.1"/>
    </source>
</evidence>
<name>U1HHT2_ENDPU</name>
<accession>U1HHT2</accession>
<dbReference type="InterPro" id="IPR038765">
    <property type="entry name" value="Papain-like_cys_pep_sf"/>
</dbReference>
<dbReference type="Gene3D" id="3.30.2140.20">
    <property type="match status" value="1"/>
</dbReference>
<comment type="similarity">
    <text evidence="1">Belongs to the arylamine N-acetyltransferase family.</text>
</comment>
<dbReference type="SUPFAM" id="SSF54001">
    <property type="entry name" value="Cysteine proteinases"/>
    <property type="match status" value="1"/>
</dbReference>
<dbReference type="PANTHER" id="PTHR11786:SF0">
    <property type="entry name" value="ARYLAMINE N-ACETYLTRANSFERASE 4-RELATED"/>
    <property type="match status" value="1"/>
</dbReference>
<dbReference type="eggNOG" id="ENOG502RD0D">
    <property type="taxonomic scope" value="Eukaryota"/>
</dbReference>
<keyword evidence="3" id="KW-1185">Reference proteome</keyword>
<dbReference type="InterPro" id="IPR053710">
    <property type="entry name" value="Arylamine_NAT_domain_sf"/>
</dbReference>
<dbReference type="HOGENOM" id="CLU_2250145_0_0_1"/>
<evidence type="ECO:0000313" key="3">
    <source>
        <dbReference type="Proteomes" id="UP000019373"/>
    </source>
</evidence>
<dbReference type="OrthoDB" id="10260017at2759"/>
<dbReference type="Proteomes" id="UP000019373">
    <property type="component" value="Unassembled WGS sequence"/>
</dbReference>
<dbReference type="EMBL" id="KE721518">
    <property type="protein sequence ID" value="ERF68424.1"/>
    <property type="molecule type" value="Genomic_DNA"/>
</dbReference>
<gene>
    <name evidence="2" type="ORF">EPUS_03742</name>
</gene>
<dbReference type="RefSeq" id="XP_007805916.1">
    <property type="nucleotide sequence ID" value="XM_007807725.1"/>
</dbReference>
<reference evidence="3" key="1">
    <citation type="journal article" date="2014" name="BMC Genomics">
        <title>Genome characteristics reveal the impact of lichenization on lichen-forming fungus Endocarpon pusillum Hedwig (Verrucariales, Ascomycota).</title>
        <authorList>
            <person name="Wang Y.-Y."/>
            <person name="Liu B."/>
            <person name="Zhang X.-Y."/>
            <person name="Zhou Q.-M."/>
            <person name="Zhang T."/>
            <person name="Li H."/>
            <person name="Yu Y.-F."/>
            <person name="Zhang X.-L."/>
            <person name="Hao X.-Y."/>
            <person name="Wang M."/>
            <person name="Wang L."/>
            <person name="Wei J.-C."/>
        </authorList>
    </citation>
    <scope>NUCLEOTIDE SEQUENCE [LARGE SCALE GENOMIC DNA]</scope>
    <source>
        <strain evidence="3">Z07020 / HMAS-L-300199</strain>
    </source>
</reference>
<sequence length="104" mass="11293">MGGYCMENNTFMATVLRSLGYVLYTAGARVGNVLDDGYKGPQGYGGWNHMLNVVTVHDQKYLVDVGFGSSGAVKPIHLKDGEIVQSVPPARQRLVYAHCAIDEC</sequence>
<proteinExistence type="inferred from homology"/>
<dbReference type="GO" id="GO:0016407">
    <property type="term" value="F:acetyltransferase activity"/>
    <property type="evidence" value="ECO:0007669"/>
    <property type="project" value="InterPro"/>
</dbReference>
<dbReference type="InterPro" id="IPR001447">
    <property type="entry name" value="Arylamine_N-AcTrfase"/>
</dbReference>
<protein>
    <submittedName>
        <fullName evidence="2">Uncharacterized protein</fullName>
    </submittedName>
</protein>
<dbReference type="AlphaFoldDB" id="U1HHT2"/>
<dbReference type="Pfam" id="PF00797">
    <property type="entry name" value="Acetyltransf_2"/>
    <property type="match status" value="1"/>
</dbReference>
<organism evidence="2 3">
    <name type="scientific">Endocarpon pusillum (strain Z07020 / HMAS-L-300199)</name>
    <name type="common">Lichen-forming fungus</name>
    <dbReference type="NCBI Taxonomy" id="1263415"/>
    <lineage>
        <taxon>Eukaryota</taxon>
        <taxon>Fungi</taxon>
        <taxon>Dikarya</taxon>
        <taxon>Ascomycota</taxon>
        <taxon>Pezizomycotina</taxon>
        <taxon>Eurotiomycetes</taxon>
        <taxon>Chaetothyriomycetidae</taxon>
        <taxon>Verrucariales</taxon>
        <taxon>Verrucariaceae</taxon>
        <taxon>Endocarpon</taxon>
    </lineage>
</organism>